<feature type="transmembrane region" description="Helical" evidence="8">
    <location>
        <begin position="442"/>
        <end position="460"/>
    </location>
</feature>
<dbReference type="InterPro" id="IPR050930">
    <property type="entry name" value="MFS_Vesicular_Transporter"/>
</dbReference>
<gene>
    <name evidence="10" type="ORF">BTUL_0024g00220</name>
</gene>
<sequence length="558" mass="61096">MQASYVCKSKRGKSSDQHNSVKSSSPILVLEVLPSYIIVQSARLRARYGPKSQGYFIWISIMWPFKMQTSEIQRECREPRFLDLRSSKWFIVSTICVASFSDSFIYGVVIPVLPNELERRIGIADEDLEFWNSMLLTAFGLAQLIASPLFGYYADQSSSRRTPLLMGFFSNAAATAVLYFAQNVWILALSRFLQGLSAAVVYTVGFALLADTVGSKDIGQWMGYVISSLNIGMLISPTIGGIMYAGLGYGSLFIVMFILIAIDIVMRLFMIEKKVAARLKLDKTIGETHTYGTFQQSVDNAIFERQNSSTPSTSDIASEPLLGNNQNQPPTAAADNKKHPIALVTLLKSPRIWADLYGVWVTVFLLASFDAALPIFVERKFNWDSTGAGLIFLTITFPIFLAPIAGKLSDVWPSRWLTASYFIISAVFTVLLVLIHRNSTNQIAGLAILLTLYGVARVFGSSPLGADLSRAVASMEKETPGIFGKTGASGQVFSLYTSASAAGVLAGPAWTSYAFGERSWIFFVSSLGILTATVAIPIILFTEPEKSGKRTDVEVAAE</sequence>
<organism evidence="10 11">
    <name type="scientific">Botrytis tulipae</name>
    <dbReference type="NCBI Taxonomy" id="87230"/>
    <lineage>
        <taxon>Eukaryota</taxon>
        <taxon>Fungi</taxon>
        <taxon>Dikarya</taxon>
        <taxon>Ascomycota</taxon>
        <taxon>Pezizomycotina</taxon>
        <taxon>Leotiomycetes</taxon>
        <taxon>Helotiales</taxon>
        <taxon>Sclerotiniaceae</taxon>
        <taxon>Botrytis</taxon>
    </lineage>
</organism>
<evidence type="ECO:0000313" key="10">
    <source>
        <dbReference type="EMBL" id="TGO16753.1"/>
    </source>
</evidence>
<dbReference type="CDD" id="cd17325">
    <property type="entry name" value="MFS_MdtG_SLC18_like"/>
    <property type="match status" value="1"/>
</dbReference>
<evidence type="ECO:0000256" key="4">
    <source>
        <dbReference type="ARBA" id="ARBA00022692"/>
    </source>
</evidence>
<accession>A0A4Z1F205</accession>
<keyword evidence="11" id="KW-1185">Reference proteome</keyword>
<keyword evidence="3" id="KW-0813">Transport</keyword>
<dbReference type="SUPFAM" id="SSF103473">
    <property type="entry name" value="MFS general substrate transporter"/>
    <property type="match status" value="1"/>
</dbReference>
<keyword evidence="5 8" id="KW-1133">Transmembrane helix</keyword>
<proteinExistence type="inferred from homology"/>
<dbReference type="EMBL" id="PQXH01000024">
    <property type="protein sequence ID" value="TGO16753.1"/>
    <property type="molecule type" value="Genomic_DNA"/>
</dbReference>
<evidence type="ECO:0000256" key="2">
    <source>
        <dbReference type="ARBA" id="ARBA00006829"/>
    </source>
</evidence>
<dbReference type="OrthoDB" id="5086884at2759"/>
<dbReference type="Pfam" id="PF07690">
    <property type="entry name" value="MFS_1"/>
    <property type="match status" value="1"/>
</dbReference>
<feature type="transmembrane region" description="Helical" evidence="8">
    <location>
        <begin position="130"/>
        <end position="152"/>
    </location>
</feature>
<dbReference type="Gene3D" id="1.20.1250.20">
    <property type="entry name" value="MFS general substrate transporter like domains"/>
    <property type="match status" value="1"/>
</dbReference>
<feature type="region of interest" description="Disordered" evidence="7">
    <location>
        <begin position="1"/>
        <end position="21"/>
    </location>
</feature>
<evidence type="ECO:0000256" key="6">
    <source>
        <dbReference type="ARBA" id="ARBA00023136"/>
    </source>
</evidence>
<dbReference type="GO" id="GO:0016020">
    <property type="term" value="C:membrane"/>
    <property type="evidence" value="ECO:0007669"/>
    <property type="project" value="UniProtKB-SubCell"/>
</dbReference>
<dbReference type="GO" id="GO:0022857">
    <property type="term" value="F:transmembrane transporter activity"/>
    <property type="evidence" value="ECO:0007669"/>
    <property type="project" value="InterPro"/>
</dbReference>
<reference evidence="10 11" key="1">
    <citation type="submission" date="2017-12" db="EMBL/GenBank/DDBJ databases">
        <title>Comparative genomics of Botrytis spp.</title>
        <authorList>
            <person name="Valero-Jimenez C.A."/>
            <person name="Tapia P."/>
            <person name="Veloso J."/>
            <person name="Silva-Moreno E."/>
            <person name="Staats M."/>
            <person name="Valdes J.H."/>
            <person name="Van Kan J.A.L."/>
        </authorList>
    </citation>
    <scope>NUCLEOTIDE SEQUENCE [LARGE SCALE GENOMIC DNA]</scope>
    <source>
        <strain evidence="10 11">Bt9001</strain>
    </source>
</reference>
<dbReference type="Proteomes" id="UP000297777">
    <property type="component" value="Unassembled WGS sequence"/>
</dbReference>
<dbReference type="InterPro" id="IPR036259">
    <property type="entry name" value="MFS_trans_sf"/>
</dbReference>
<dbReference type="PROSITE" id="PS50850">
    <property type="entry name" value="MFS"/>
    <property type="match status" value="1"/>
</dbReference>
<feature type="domain" description="Major facilitator superfamily (MFS) profile" evidence="9">
    <location>
        <begin position="91"/>
        <end position="545"/>
    </location>
</feature>
<dbReference type="InterPro" id="IPR011701">
    <property type="entry name" value="MFS"/>
</dbReference>
<dbReference type="InterPro" id="IPR001958">
    <property type="entry name" value="Tet-R_TetA/multi-R_MdtG-like"/>
</dbReference>
<dbReference type="AlphaFoldDB" id="A0A4Z1F205"/>
<evidence type="ECO:0000313" key="11">
    <source>
        <dbReference type="Proteomes" id="UP000297777"/>
    </source>
</evidence>
<comment type="similarity">
    <text evidence="2">Belongs to the major facilitator superfamily. Vesicular transporter family.</text>
</comment>
<dbReference type="PRINTS" id="PR01035">
    <property type="entry name" value="TCRTETA"/>
</dbReference>
<evidence type="ECO:0000256" key="8">
    <source>
        <dbReference type="SAM" id="Phobius"/>
    </source>
</evidence>
<name>A0A4Z1F205_9HELO</name>
<protein>
    <recommendedName>
        <fullName evidence="9">Major facilitator superfamily (MFS) profile domain-containing protein</fullName>
    </recommendedName>
</protein>
<feature type="transmembrane region" description="Helical" evidence="8">
    <location>
        <begin position="416"/>
        <end position="436"/>
    </location>
</feature>
<feature type="transmembrane region" description="Helical" evidence="8">
    <location>
        <begin position="356"/>
        <end position="377"/>
    </location>
</feature>
<feature type="transmembrane region" description="Helical" evidence="8">
    <location>
        <begin position="164"/>
        <end position="186"/>
    </location>
</feature>
<comment type="caution">
    <text evidence="10">The sequence shown here is derived from an EMBL/GenBank/DDBJ whole genome shotgun (WGS) entry which is preliminary data.</text>
</comment>
<feature type="transmembrane region" description="Helical" evidence="8">
    <location>
        <begin position="221"/>
        <end position="245"/>
    </location>
</feature>
<feature type="transmembrane region" description="Helical" evidence="8">
    <location>
        <begin position="251"/>
        <end position="270"/>
    </location>
</feature>
<keyword evidence="6 8" id="KW-0472">Membrane</keyword>
<evidence type="ECO:0000259" key="9">
    <source>
        <dbReference type="PROSITE" id="PS50850"/>
    </source>
</evidence>
<comment type="subcellular location">
    <subcellularLocation>
        <location evidence="1">Membrane</location>
        <topology evidence="1">Multi-pass membrane protein</topology>
    </subcellularLocation>
</comment>
<dbReference type="PANTHER" id="PTHR23506:SF23">
    <property type="entry name" value="GH10249P"/>
    <property type="match status" value="1"/>
</dbReference>
<feature type="transmembrane region" description="Helical" evidence="8">
    <location>
        <begin position="192"/>
        <end position="209"/>
    </location>
</feature>
<evidence type="ECO:0000256" key="5">
    <source>
        <dbReference type="ARBA" id="ARBA00022989"/>
    </source>
</evidence>
<evidence type="ECO:0000256" key="3">
    <source>
        <dbReference type="ARBA" id="ARBA00022448"/>
    </source>
</evidence>
<feature type="transmembrane region" description="Helical" evidence="8">
    <location>
        <begin position="89"/>
        <end position="110"/>
    </location>
</feature>
<feature type="transmembrane region" description="Helical" evidence="8">
    <location>
        <begin position="519"/>
        <end position="541"/>
    </location>
</feature>
<dbReference type="PANTHER" id="PTHR23506">
    <property type="entry name" value="GH10249P"/>
    <property type="match status" value="1"/>
</dbReference>
<keyword evidence="4 8" id="KW-0812">Transmembrane</keyword>
<feature type="transmembrane region" description="Helical" evidence="8">
    <location>
        <begin position="383"/>
        <end position="404"/>
    </location>
</feature>
<evidence type="ECO:0000256" key="1">
    <source>
        <dbReference type="ARBA" id="ARBA00004141"/>
    </source>
</evidence>
<evidence type="ECO:0000256" key="7">
    <source>
        <dbReference type="SAM" id="MobiDB-lite"/>
    </source>
</evidence>
<dbReference type="InterPro" id="IPR020846">
    <property type="entry name" value="MFS_dom"/>
</dbReference>
<feature type="transmembrane region" description="Helical" evidence="8">
    <location>
        <begin position="493"/>
        <end position="513"/>
    </location>
</feature>